<proteinExistence type="predicted"/>
<dbReference type="Proteomes" id="UP000646827">
    <property type="component" value="Unassembled WGS sequence"/>
</dbReference>
<comment type="caution">
    <text evidence="1">The sequence shown here is derived from an EMBL/GenBank/DDBJ whole genome shotgun (WGS) entry which is preliminary data.</text>
</comment>
<keyword evidence="2" id="KW-1185">Reference proteome</keyword>
<reference evidence="1 2" key="1">
    <citation type="submission" date="2020-12" db="EMBL/GenBank/DDBJ databases">
        <title>Metabolic potential, ecology and presence of endohyphal bacteria is reflected in genomic diversity of Mucoromycotina.</title>
        <authorList>
            <person name="Muszewska A."/>
            <person name="Okrasinska A."/>
            <person name="Steczkiewicz K."/>
            <person name="Drgas O."/>
            <person name="Orlowska M."/>
            <person name="Perlinska-Lenart U."/>
            <person name="Aleksandrzak-Piekarczyk T."/>
            <person name="Szatraj K."/>
            <person name="Zielenkiewicz U."/>
            <person name="Pilsyk S."/>
            <person name="Malc E."/>
            <person name="Mieczkowski P."/>
            <person name="Kruszewska J.S."/>
            <person name="Biernat P."/>
            <person name="Pawlowska J."/>
        </authorList>
    </citation>
    <scope>NUCLEOTIDE SEQUENCE [LARGE SCALE GENOMIC DNA]</scope>
    <source>
        <strain evidence="1 2">CBS 142.35</strain>
    </source>
</reference>
<name>A0A8H7RWQ3_9FUNG</name>
<protein>
    <submittedName>
        <fullName evidence="1">Uncharacterized protein</fullName>
    </submittedName>
</protein>
<accession>A0A8H7RWQ3</accession>
<dbReference type="SUPFAM" id="SSF52047">
    <property type="entry name" value="RNI-like"/>
    <property type="match status" value="1"/>
</dbReference>
<dbReference type="OrthoDB" id="2290794at2759"/>
<gene>
    <name evidence="1" type="ORF">INT45_013163</name>
</gene>
<dbReference type="AlphaFoldDB" id="A0A8H7RWQ3"/>
<organism evidence="1 2">
    <name type="scientific">Circinella minor</name>
    <dbReference type="NCBI Taxonomy" id="1195481"/>
    <lineage>
        <taxon>Eukaryota</taxon>
        <taxon>Fungi</taxon>
        <taxon>Fungi incertae sedis</taxon>
        <taxon>Mucoromycota</taxon>
        <taxon>Mucoromycotina</taxon>
        <taxon>Mucoromycetes</taxon>
        <taxon>Mucorales</taxon>
        <taxon>Lichtheimiaceae</taxon>
        <taxon>Circinella</taxon>
    </lineage>
</organism>
<evidence type="ECO:0000313" key="2">
    <source>
        <dbReference type="Proteomes" id="UP000646827"/>
    </source>
</evidence>
<sequence>MNVSLTYLNLNISTNKESITLANIIQLCRNLTHIRFSNGTALRDVVGDFTHTEQQNALIDLELESAFITGRDIRILLQKCQCIRRLIMLGCNTSVLKTINIYASNLEILGYNPSFAVPKLNEKKKNREKINGAELYSYCTDKNSITNEITHHDARNPSGKRKGLRMIYSNDGATCIPILSIFPLIYNNRDTLEIIYATLSDLPQDQIHQLITNYPDFQLTRATHVAFWLFSSIQSLLLQYIRYSTVLRQLHVTNVHNLEALTQILMEIPPLCELSISHVHQNDINSYNNYHTGRADENDIDGTIDVRPERVRITPMTTNNDTENNHLTSLIRLFEKYGEISKMGFFSLESIKLRHWDVTDRILIILADIKTLRTITLEGLLYVTIQFKAY</sequence>
<evidence type="ECO:0000313" key="1">
    <source>
        <dbReference type="EMBL" id="KAG2218419.1"/>
    </source>
</evidence>
<dbReference type="EMBL" id="JAEPRB010000231">
    <property type="protein sequence ID" value="KAG2218419.1"/>
    <property type="molecule type" value="Genomic_DNA"/>
</dbReference>